<feature type="binding site" evidence="11">
    <location>
        <position position="606"/>
    </location>
    <ligand>
        <name>L-methionine</name>
        <dbReference type="ChEBI" id="CHEBI:57844"/>
    </ligand>
</feature>
<comment type="catalytic activity">
    <reaction evidence="11">
        <text>5-methyltetrahydropteroyltri-L-glutamate + L-homocysteine = tetrahydropteroyltri-L-glutamate + L-methionine</text>
        <dbReference type="Rhea" id="RHEA:21196"/>
        <dbReference type="ChEBI" id="CHEBI:57844"/>
        <dbReference type="ChEBI" id="CHEBI:58140"/>
        <dbReference type="ChEBI" id="CHEBI:58199"/>
        <dbReference type="ChEBI" id="CHEBI:58207"/>
        <dbReference type="EC" id="2.1.1.14"/>
    </reaction>
</comment>
<proteinExistence type="inferred from homology"/>
<dbReference type="CDD" id="cd03311">
    <property type="entry name" value="CIMS_C_terminal_like"/>
    <property type="match status" value="1"/>
</dbReference>
<feature type="binding site" evidence="11">
    <location>
        <position position="612"/>
    </location>
    <ligand>
        <name>5-methyltetrahydropteroyltri-L-glutamate</name>
        <dbReference type="ChEBI" id="CHEBI:58207"/>
    </ligand>
</feature>
<comment type="pathway">
    <text evidence="2 11">Amino-acid biosynthesis; L-methionine biosynthesis via de novo pathway; L-methionine from L-homocysteine (MetE route): step 1/1.</text>
</comment>
<dbReference type="EMBL" id="JAFBCV010000003">
    <property type="protein sequence ID" value="MBM7837895.1"/>
    <property type="molecule type" value="Genomic_DNA"/>
</dbReference>
<keyword evidence="5 11" id="KW-0028">Amino-acid biosynthesis</keyword>
<keyword evidence="4 11" id="KW-0489">Methyltransferase</keyword>
<comment type="similarity">
    <text evidence="3 11">Belongs to the vitamin-B12 independent methionine synthase family.</text>
</comment>
<feature type="binding site" evidence="11">
    <location>
        <position position="650"/>
    </location>
    <ligand>
        <name>Zn(2+)</name>
        <dbReference type="ChEBI" id="CHEBI:29105"/>
        <note>catalytic</note>
    </ligand>
</feature>
<evidence type="ECO:0000256" key="11">
    <source>
        <dbReference type="HAMAP-Rule" id="MF_00172"/>
    </source>
</evidence>
<evidence type="ECO:0000256" key="6">
    <source>
        <dbReference type="ARBA" id="ARBA00022679"/>
    </source>
</evidence>
<dbReference type="EC" id="2.1.1.14" evidence="11"/>
<dbReference type="PIRSF" id="PIRSF000382">
    <property type="entry name" value="MeTrfase_B12_ind"/>
    <property type="match status" value="1"/>
</dbReference>
<name>A0ABS2SQW8_9BACI</name>
<dbReference type="InterPro" id="IPR013215">
    <property type="entry name" value="Cbl-indep_Met_Synth_N"/>
</dbReference>
<feature type="binding site" evidence="11">
    <location>
        <position position="648"/>
    </location>
    <ligand>
        <name>Zn(2+)</name>
        <dbReference type="ChEBI" id="CHEBI:29105"/>
        <note>catalytic</note>
    </ligand>
</feature>
<feature type="binding site" evidence="11">
    <location>
        <position position="733"/>
    </location>
    <ligand>
        <name>Zn(2+)</name>
        <dbReference type="ChEBI" id="CHEBI:29105"/>
        <note>catalytic</note>
    </ligand>
</feature>
<keyword evidence="8 11" id="KW-0677">Repeat</keyword>
<keyword evidence="6 11" id="KW-0808">Transferase</keyword>
<dbReference type="GO" id="GO:0032259">
    <property type="term" value="P:methylation"/>
    <property type="evidence" value="ECO:0007669"/>
    <property type="project" value="UniProtKB-KW"/>
</dbReference>
<evidence type="ECO:0000256" key="8">
    <source>
        <dbReference type="ARBA" id="ARBA00022737"/>
    </source>
</evidence>
<dbReference type="HAMAP" id="MF_00172">
    <property type="entry name" value="Meth_synth"/>
    <property type="match status" value="1"/>
</dbReference>
<dbReference type="InterPro" id="IPR006276">
    <property type="entry name" value="Cobalamin-indep_Met_synthase"/>
</dbReference>
<feature type="binding site" evidence="11">
    <location>
        <begin position="438"/>
        <end position="440"/>
    </location>
    <ligand>
        <name>L-methionine</name>
        <dbReference type="ChEBI" id="CHEBI:57844"/>
    </ligand>
</feature>
<evidence type="ECO:0000256" key="10">
    <source>
        <dbReference type="ARBA" id="ARBA00023167"/>
    </source>
</evidence>
<evidence type="ECO:0000256" key="2">
    <source>
        <dbReference type="ARBA" id="ARBA00004681"/>
    </source>
</evidence>
<dbReference type="CDD" id="cd03312">
    <property type="entry name" value="CIMS_N_terminal_like"/>
    <property type="match status" value="1"/>
</dbReference>
<accession>A0ABS2SQW8</accession>
<evidence type="ECO:0000256" key="4">
    <source>
        <dbReference type="ARBA" id="ARBA00022603"/>
    </source>
</evidence>
<dbReference type="Pfam" id="PF08267">
    <property type="entry name" value="Meth_synt_1"/>
    <property type="match status" value="1"/>
</dbReference>
<dbReference type="NCBIfam" id="NF003556">
    <property type="entry name" value="PRK05222.1"/>
    <property type="match status" value="1"/>
</dbReference>
<comment type="function">
    <text evidence="1 11">Catalyzes the transfer of a methyl group from 5-methyltetrahydrofolate to homocysteine resulting in methionine formation.</text>
</comment>
<feature type="binding site" evidence="11">
    <location>
        <position position="114"/>
    </location>
    <ligand>
        <name>5-methyltetrahydropteroyltri-L-glutamate</name>
        <dbReference type="ChEBI" id="CHEBI:58207"/>
    </ligand>
</feature>
<sequence>MGNVKSSSLGYPRIGEKREWKKNLEQLWAGEQTEEAFLAKQKQLRLSYLQTQVEAGLDYVPVGDFSDYDHVLDTAVSFGLVPDRFAYNGGKVSVSTYFEIARGAKNAVAAEMTKWFNTNYHYIVPELNAREPQLVHNRWLELFEEAKSELGVTGKPVILGPITFVKLAKQYGKKTLAEHVQKLLPLYGKVFDQLTDAGATLIQVDEPVLTGDVTEADWLLFEEVYRYFEENHASANLLLQTYFEAVTDFSRFLNLPTAGAGIDCVAANQKGIEQLQKIAIPENKIIALGILDGRNIWRSDLVQLFKTVNNVQSTLNEENGQTLILQPSCSLLHVPVSLKHETKIFPELKDALAFANEKLVELDQLKEVINGNVNEAVLKESIQAVEGLNQSSSRNNEGVQALLHERKQEDSKRSVNAQARFDLQKEKLKLPLLPTTTIGSFPQTKEVRKQRLLWRKGELSNEAYSQYINAEIERWIQIQEKIGLDVLVHGEFERTDMVEFFGEKLAGFQFSTNGWVQSYGSRCVKPPIIYGDVAFQEEMTVKETVFAQSKTEKPVKGMLTGPVTIYNWSFPRTDLAEEDVVNQIALALEKEVLALEKAGIGVIQVDEPALREGLPLKKDDWKAYLDQSVKAFQLSVKSVQAETQIHTHMCYSDFQDIIESIDALDADVISIEMSRSHGELISSFEHYTYDKGIGLGVYDIHSPRVPSEEEMIQNIQRALKVLDQKRFWVNPDCGLKTRQEPETVAALEAMVRATTKVRHTI</sequence>
<dbReference type="GO" id="GO:0003871">
    <property type="term" value="F:5-methyltetrahydropteroyltriglutamate-homocysteine S-methyltransferase activity"/>
    <property type="evidence" value="ECO:0007669"/>
    <property type="project" value="UniProtKB-EC"/>
</dbReference>
<feature type="binding site" evidence="11">
    <location>
        <position position="491"/>
    </location>
    <ligand>
        <name>L-methionine</name>
        <dbReference type="ChEBI" id="CHEBI:57844"/>
    </ligand>
</feature>
<dbReference type="InterPro" id="IPR002629">
    <property type="entry name" value="Met_Synth_C/arc"/>
</dbReference>
<evidence type="ECO:0000256" key="5">
    <source>
        <dbReference type="ARBA" id="ARBA00022605"/>
    </source>
</evidence>
<dbReference type="InterPro" id="IPR038071">
    <property type="entry name" value="UROD/MetE-like_sf"/>
</dbReference>
<comment type="caution">
    <text evidence="14">The sequence shown here is derived from an EMBL/GenBank/DDBJ whole genome shotgun (WGS) entry which is preliminary data.</text>
</comment>
<keyword evidence="10 11" id="KW-0486">Methionine biosynthesis</keyword>
<evidence type="ECO:0000256" key="9">
    <source>
        <dbReference type="ARBA" id="ARBA00022833"/>
    </source>
</evidence>
<evidence type="ECO:0000259" key="13">
    <source>
        <dbReference type="Pfam" id="PF08267"/>
    </source>
</evidence>
<evidence type="ECO:0000256" key="1">
    <source>
        <dbReference type="ARBA" id="ARBA00002777"/>
    </source>
</evidence>
<dbReference type="RefSeq" id="WP_204465015.1">
    <property type="nucleotide sequence ID" value="NZ_JAFBCV010000003.1"/>
</dbReference>
<dbReference type="Pfam" id="PF01717">
    <property type="entry name" value="Meth_synt_2"/>
    <property type="match status" value="1"/>
</dbReference>
<feature type="binding site" evidence="11">
    <location>
        <begin position="18"/>
        <end position="21"/>
    </location>
    <ligand>
        <name>5-methyltetrahydropteroyltri-L-glutamate</name>
        <dbReference type="ChEBI" id="CHEBI:58207"/>
    </ligand>
</feature>
<evidence type="ECO:0000256" key="3">
    <source>
        <dbReference type="ARBA" id="ARBA00009553"/>
    </source>
</evidence>
<protein>
    <recommendedName>
        <fullName evidence="11">5-methyltetrahydropteroyltriglutamate--homocysteine methyltransferase</fullName>
        <ecNumber evidence="11">2.1.1.14</ecNumber>
    </recommendedName>
    <alternativeName>
        <fullName evidence="11">Cobalamin-independent methionine synthase</fullName>
    </alternativeName>
    <alternativeName>
        <fullName evidence="11">Methionine synthase, vitamin-B12 independent isozyme</fullName>
    </alternativeName>
</protein>
<gene>
    <name evidence="11" type="primary">metE</name>
    <name evidence="14" type="ORF">JOC54_001126</name>
</gene>
<keyword evidence="15" id="KW-1185">Reference proteome</keyword>
<feature type="active site" description="Proton donor" evidence="11">
    <location>
        <position position="701"/>
    </location>
</feature>
<evidence type="ECO:0000313" key="15">
    <source>
        <dbReference type="Proteomes" id="UP001179280"/>
    </source>
</evidence>
<feature type="binding site" evidence="11">
    <location>
        <position position="672"/>
    </location>
    <ligand>
        <name>Zn(2+)</name>
        <dbReference type="ChEBI" id="CHEBI:29105"/>
        <note>catalytic</note>
    </ligand>
</feature>
<comment type="cofactor">
    <cofactor evidence="11">
        <name>Zn(2+)</name>
        <dbReference type="ChEBI" id="CHEBI:29105"/>
    </cofactor>
    <text evidence="11">Binds 1 zinc ion per subunit.</text>
</comment>
<organism evidence="14 15">
    <name type="scientific">Shouchella xiaoxiensis</name>
    <dbReference type="NCBI Taxonomy" id="766895"/>
    <lineage>
        <taxon>Bacteria</taxon>
        <taxon>Bacillati</taxon>
        <taxon>Bacillota</taxon>
        <taxon>Bacilli</taxon>
        <taxon>Bacillales</taxon>
        <taxon>Bacillaceae</taxon>
        <taxon>Shouchella</taxon>
    </lineage>
</organism>
<feature type="binding site" evidence="11">
    <location>
        <position position="606"/>
    </location>
    <ligand>
        <name>L-homocysteine</name>
        <dbReference type="ChEBI" id="CHEBI:58199"/>
    </ligand>
</feature>
<dbReference type="PANTHER" id="PTHR30519">
    <property type="entry name" value="5-METHYLTETRAHYDROPTEROYLTRIGLUTAMATE--HOMOCYSTEINE METHYLTRANSFERASE"/>
    <property type="match status" value="1"/>
</dbReference>
<reference evidence="14" key="1">
    <citation type="submission" date="2021-01" db="EMBL/GenBank/DDBJ databases">
        <title>Genomic Encyclopedia of Type Strains, Phase IV (KMG-IV): sequencing the most valuable type-strain genomes for metagenomic binning, comparative biology and taxonomic classification.</title>
        <authorList>
            <person name="Goeker M."/>
        </authorList>
    </citation>
    <scope>NUCLEOTIDE SEQUENCE</scope>
    <source>
        <strain evidence="14">DSM 21943</strain>
    </source>
</reference>
<feature type="binding site" evidence="11">
    <location>
        <position position="491"/>
    </location>
    <ligand>
        <name>L-homocysteine</name>
        <dbReference type="ChEBI" id="CHEBI:58199"/>
    </ligand>
</feature>
<feature type="binding site" evidence="11">
    <location>
        <position position="568"/>
    </location>
    <ligand>
        <name>5-methyltetrahydropteroyltri-L-glutamate</name>
        <dbReference type="ChEBI" id="CHEBI:58207"/>
    </ligand>
</feature>
<feature type="binding site" evidence="11">
    <location>
        <begin position="438"/>
        <end position="440"/>
    </location>
    <ligand>
        <name>L-homocysteine</name>
        <dbReference type="ChEBI" id="CHEBI:58199"/>
    </ligand>
</feature>
<feature type="domain" description="Cobalamin-independent methionine synthase MetE C-terminal/archaeal" evidence="12">
    <location>
        <begin position="433"/>
        <end position="755"/>
    </location>
</feature>
<evidence type="ECO:0000256" key="7">
    <source>
        <dbReference type="ARBA" id="ARBA00022723"/>
    </source>
</evidence>
<feature type="binding site" evidence="11">
    <location>
        <begin position="522"/>
        <end position="523"/>
    </location>
    <ligand>
        <name>5-methyltetrahydropteroyltri-L-glutamate</name>
        <dbReference type="ChEBI" id="CHEBI:58207"/>
    </ligand>
</feature>
<dbReference type="Gene3D" id="3.20.20.210">
    <property type="match status" value="2"/>
</dbReference>
<dbReference type="NCBIfam" id="TIGR01371">
    <property type="entry name" value="met_syn_B12ind"/>
    <property type="match status" value="1"/>
</dbReference>
<evidence type="ECO:0000313" key="14">
    <source>
        <dbReference type="EMBL" id="MBM7837895.1"/>
    </source>
</evidence>
<keyword evidence="9 11" id="KW-0862">Zinc</keyword>
<feature type="domain" description="Cobalamin-independent methionine synthase MetE N-terminal" evidence="13">
    <location>
        <begin position="6"/>
        <end position="314"/>
    </location>
</feature>
<evidence type="ECO:0000259" key="12">
    <source>
        <dbReference type="Pfam" id="PF01717"/>
    </source>
</evidence>
<dbReference type="SUPFAM" id="SSF51726">
    <property type="entry name" value="UROD/MetE-like"/>
    <property type="match status" value="2"/>
</dbReference>
<keyword evidence="7 11" id="KW-0479">Metal-binding</keyword>
<dbReference type="Proteomes" id="UP001179280">
    <property type="component" value="Unassembled WGS sequence"/>
</dbReference>